<protein>
    <submittedName>
        <fullName evidence="1">Uncharacterized protein</fullName>
    </submittedName>
</protein>
<name>G7N472_MACMU</name>
<evidence type="ECO:0000313" key="1">
    <source>
        <dbReference type="EMBL" id="EHH20326.1"/>
    </source>
</evidence>
<dbReference type="EMBL" id="CM001262">
    <property type="protein sequence ID" value="EHH20326.1"/>
    <property type="molecule type" value="Genomic_DNA"/>
</dbReference>
<proteinExistence type="predicted"/>
<reference evidence="1" key="1">
    <citation type="journal article" date="2011" name="Nat. Biotechnol.">
        <title>Genome sequencing and comparison of two nonhuman primate animal models, the cynomolgus and Chinese rhesus macaques.</title>
        <authorList>
            <person name="Yan G."/>
            <person name="Zhang G."/>
            <person name="Fang X."/>
            <person name="Zhang Y."/>
            <person name="Li C."/>
            <person name="Ling F."/>
            <person name="Cooper D.N."/>
            <person name="Li Q."/>
            <person name="Li Y."/>
            <person name="van Gool A.J."/>
            <person name="Du H."/>
            <person name="Chen J."/>
            <person name="Chen R."/>
            <person name="Zhang P."/>
            <person name="Huang Z."/>
            <person name="Thompson J.R."/>
            <person name="Meng Y."/>
            <person name="Bai Y."/>
            <person name="Wang J."/>
            <person name="Zhuo M."/>
            <person name="Wang T."/>
            <person name="Huang Y."/>
            <person name="Wei L."/>
            <person name="Li J."/>
            <person name="Wang Z."/>
            <person name="Hu H."/>
            <person name="Yang P."/>
            <person name="Le L."/>
            <person name="Stenson P.D."/>
            <person name="Li B."/>
            <person name="Liu X."/>
            <person name="Ball E.V."/>
            <person name="An N."/>
            <person name="Huang Q."/>
            <person name="Zhang Y."/>
            <person name="Fan W."/>
            <person name="Zhang X."/>
            <person name="Li Y."/>
            <person name="Wang W."/>
            <person name="Katze M.G."/>
            <person name="Su B."/>
            <person name="Nielsen R."/>
            <person name="Yang H."/>
            <person name="Wang J."/>
            <person name="Wang X."/>
            <person name="Wang J."/>
        </authorList>
    </citation>
    <scope>NUCLEOTIDE SEQUENCE [LARGE SCALE GENOMIC DNA]</scope>
    <source>
        <strain evidence="1">CR-5</strain>
    </source>
</reference>
<sequence>MDHSGILQMERSHTLASVLCAATEDARYHRSRQIEAIFQKVDGGSVSSLRLQKSFESEFPSHSMSRMKTDGLLAPISLA</sequence>
<accession>G7N472</accession>
<gene>
    <name evidence="1" type="ORF">EGK_03155</name>
</gene>
<dbReference type="AlphaFoldDB" id="G7N472"/>
<dbReference type="Proteomes" id="UP000013456">
    <property type="component" value="Chromosome 10"/>
</dbReference>
<organism evidence="1">
    <name type="scientific">Macaca mulatta</name>
    <name type="common">Rhesus macaque</name>
    <dbReference type="NCBI Taxonomy" id="9544"/>
    <lineage>
        <taxon>Eukaryota</taxon>
        <taxon>Metazoa</taxon>
        <taxon>Chordata</taxon>
        <taxon>Craniata</taxon>
        <taxon>Vertebrata</taxon>
        <taxon>Euteleostomi</taxon>
        <taxon>Mammalia</taxon>
        <taxon>Eutheria</taxon>
        <taxon>Euarchontoglires</taxon>
        <taxon>Primates</taxon>
        <taxon>Haplorrhini</taxon>
        <taxon>Catarrhini</taxon>
        <taxon>Cercopithecidae</taxon>
        <taxon>Cercopithecinae</taxon>
        <taxon>Macaca</taxon>
    </lineage>
</organism>